<dbReference type="Proteomes" id="UP000366872">
    <property type="component" value="Unassembled WGS sequence"/>
</dbReference>
<keyword evidence="1" id="KW-0732">Signal</keyword>
<dbReference type="RefSeq" id="WP_136082710.1">
    <property type="nucleotide sequence ID" value="NZ_CAAHFG010000004.1"/>
</dbReference>
<dbReference type="EMBL" id="CAAHFG010000004">
    <property type="protein sequence ID" value="VGO17221.1"/>
    <property type="molecule type" value="Genomic_DNA"/>
</dbReference>
<feature type="chain" id="PRO_5025411999" evidence="1">
    <location>
        <begin position="27"/>
        <end position="487"/>
    </location>
</feature>
<sequence>MNRTCPISRRVALAITMLSLVAGAVARMPIGSNFWNISWHQWNDVFANGWNNVSGDNPWNPQFLTETDFYKVLRFMDWDEINNSTRVNFSERTLKSASSQNPVAYEWMIDLCNRNRADLWLCIPHQATLDYSLQLARLVKYGSNASGVSYTSAQADPDNPPLDAQLKVYVEYSNETWNGGFSQNPYCRTMGVALGLPGQNGQPVNEYYQGWAYHVYQGIRHFEQFESVFGANSTRVIKTLAGQAGNATVAEHHLYCLTNSLCNPNGVSVDAYAIAPYFGKDVDGNDADALDQLRDDITNVAQRCAAHAQLLEGSGIELICYEGGQHVTSGSYVVNQDPEMHSIYTDYLEAIDDYVSGAFAHYVHVGSAGLQHSWGAMEYTGQPVTNAPKYHALVDYYSSGIQIISNAVMQTLPVFKMTVHPGTNQTSALHPVSTTNLVDGSWTAVEHADNPYGAYTITNLSHSVSDEAGYTIYLKVEEDTELFGVAK</sequence>
<protein>
    <submittedName>
        <fullName evidence="2">Uncharacterized protein</fullName>
    </submittedName>
</protein>
<proteinExistence type="predicted"/>
<reference evidence="2 3" key="1">
    <citation type="submission" date="2019-04" db="EMBL/GenBank/DDBJ databases">
        <authorList>
            <person name="Van Vliet M D."/>
        </authorList>
    </citation>
    <scope>NUCLEOTIDE SEQUENCE [LARGE SCALE GENOMIC DNA]</scope>
    <source>
        <strain evidence="2 3">F1</strain>
    </source>
</reference>
<organism evidence="2 3">
    <name type="scientific">Pontiella desulfatans</name>
    <dbReference type="NCBI Taxonomy" id="2750659"/>
    <lineage>
        <taxon>Bacteria</taxon>
        <taxon>Pseudomonadati</taxon>
        <taxon>Kiritimatiellota</taxon>
        <taxon>Kiritimatiellia</taxon>
        <taxon>Kiritimatiellales</taxon>
        <taxon>Pontiellaceae</taxon>
        <taxon>Pontiella</taxon>
    </lineage>
</organism>
<dbReference type="AlphaFoldDB" id="A0A6C2UCR9"/>
<feature type="signal peptide" evidence="1">
    <location>
        <begin position="1"/>
        <end position="26"/>
    </location>
</feature>
<keyword evidence="3" id="KW-1185">Reference proteome</keyword>
<gene>
    <name evidence="2" type="ORF">PDESU_05817</name>
</gene>
<evidence type="ECO:0000256" key="1">
    <source>
        <dbReference type="SAM" id="SignalP"/>
    </source>
</evidence>
<evidence type="ECO:0000313" key="2">
    <source>
        <dbReference type="EMBL" id="VGO17221.1"/>
    </source>
</evidence>
<name>A0A6C2UCR9_PONDE</name>
<accession>A0A6C2UCR9</accession>
<evidence type="ECO:0000313" key="3">
    <source>
        <dbReference type="Proteomes" id="UP000366872"/>
    </source>
</evidence>